<dbReference type="EMBL" id="JAURUE010000004">
    <property type="protein sequence ID" value="MDP9616421.1"/>
    <property type="molecule type" value="Genomic_DNA"/>
</dbReference>
<comment type="caution">
    <text evidence="2">The sequence shown here is derived from an EMBL/GenBank/DDBJ whole genome shotgun (WGS) entry which is preliminary data.</text>
</comment>
<protein>
    <submittedName>
        <fullName evidence="2">Uncharacterized protein</fullName>
    </submittedName>
</protein>
<evidence type="ECO:0000256" key="1">
    <source>
        <dbReference type="SAM" id="MobiDB-lite"/>
    </source>
</evidence>
<gene>
    <name evidence="2" type="ORF">JOF35_008779</name>
</gene>
<proteinExistence type="predicted"/>
<evidence type="ECO:0000313" key="3">
    <source>
        <dbReference type="Proteomes" id="UP001234880"/>
    </source>
</evidence>
<accession>A0ABT9L6T1</accession>
<reference evidence="2 3" key="1">
    <citation type="submission" date="2023-07" db="EMBL/GenBank/DDBJ databases">
        <title>Sequencing the genomes of 1000 actinobacteria strains.</title>
        <authorList>
            <person name="Klenk H.-P."/>
        </authorList>
    </citation>
    <scope>NUCLEOTIDE SEQUENCE [LARGE SCALE GENOMIC DNA]</scope>
    <source>
        <strain evidence="2 3">DSM 41600</strain>
    </source>
</reference>
<name>A0ABT9L6T1_9ACTN</name>
<keyword evidence="3" id="KW-1185">Reference proteome</keyword>
<sequence>MSEQTRPPLPMRLTPHERDGRTEQPTAGRPHPGGSS</sequence>
<feature type="region of interest" description="Disordered" evidence="1">
    <location>
        <begin position="1"/>
        <end position="36"/>
    </location>
</feature>
<evidence type="ECO:0000313" key="2">
    <source>
        <dbReference type="EMBL" id="MDP9616421.1"/>
    </source>
</evidence>
<organism evidence="2 3">
    <name type="scientific">Streptomyces demainii</name>
    <dbReference type="NCBI Taxonomy" id="588122"/>
    <lineage>
        <taxon>Bacteria</taxon>
        <taxon>Bacillati</taxon>
        <taxon>Actinomycetota</taxon>
        <taxon>Actinomycetes</taxon>
        <taxon>Kitasatosporales</taxon>
        <taxon>Streptomycetaceae</taxon>
        <taxon>Streptomyces</taxon>
    </lineage>
</organism>
<dbReference type="Proteomes" id="UP001234880">
    <property type="component" value="Unassembled WGS sequence"/>
</dbReference>